<evidence type="ECO:0000259" key="2">
    <source>
        <dbReference type="Pfam" id="PF13360"/>
    </source>
</evidence>
<evidence type="ECO:0000313" key="3">
    <source>
        <dbReference type="EMBL" id="OXM51122.1"/>
    </source>
</evidence>
<reference evidence="3 4" key="1">
    <citation type="submission" date="2017-07" db="EMBL/GenBank/DDBJ databases">
        <title>Amycolatopsis thailandensis Genome sequencing and assembly.</title>
        <authorList>
            <person name="Kaur N."/>
            <person name="Mayilraj S."/>
        </authorList>
    </citation>
    <scope>NUCLEOTIDE SEQUENCE [LARGE SCALE GENOMIC DNA]</scope>
    <source>
        <strain evidence="3 4">JCM 16380</strain>
    </source>
</reference>
<accession>A0A229RWU5</accession>
<dbReference type="EMBL" id="NMQT01000095">
    <property type="protein sequence ID" value="OXM51122.1"/>
    <property type="molecule type" value="Genomic_DNA"/>
</dbReference>
<sequence length="522" mass="52596">MGVVVAALAAGCAVLAVFLSGGAVRPDRPDLEVALVAAASVLAALLTFGKSTGARVSALVFAAGATGWAIYCLSTDLGSGTPGSSTAVLAIAAVVTLVVAGLPRPVRWWFAVPLVAVLAAGTVTAVTTVPGLAVRSTTAGPGTVVTAPALADRVTTAPWSWTPSSPVLDVVAAGAGVAVAGTGGGVTALDGPTGAVRWTYARPGAHVRALVPTPDGLLLLAVFAPRDGGKGRHHLTILDAFTGVPVQETVIDDVHGPDLLAPTSTVLPSLTYLGNNDFRVDALDLRTGSPLWSWKAPEGCVSPFALPASGRDVVLAPLLCQDRIGVLGLDERTGTPRWEHRLPVARPSDEKADYYLHSSPGGGKVSLSLRYSGLASGKDTDVVLDAATGTLLSTMDPKAPARITLGPVAVSEHDENGKTTAATLDGGTAVDLAACPDRRAQATTPTAYLRLCGSPGGGMVVHRQELDGSPASTLPVSWPPSGELIGGLLSGSGRHTLVPAPGALVAARAGDTPVVGFPAARP</sequence>
<gene>
    <name evidence="3" type="ORF">CFP71_26030</name>
</gene>
<organism evidence="3 4">
    <name type="scientific">Amycolatopsis thailandensis</name>
    <dbReference type="NCBI Taxonomy" id="589330"/>
    <lineage>
        <taxon>Bacteria</taxon>
        <taxon>Bacillati</taxon>
        <taxon>Actinomycetota</taxon>
        <taxon>Actinomycetes</taxon>
        <taxon>Pseudonocardiales</taxon>
        <taxon>Pseudonocardiaceae</taxon>
        <taxon>Amycolatopsis</taxon>
    </lineage>
</organism>
<feature type="transmembrane region" description="Helical" evidence="1">
    <location>
        <begin position="56"/>
        <end position="77"/>
    </location>
</feature>
<keyword evidence="1" id="KW-1133">Transmembrane helix</keyword>
<proteinExistence type="predicted"/>
<keyword evidence="4" id="KW-1185">Reference proteome</keyword>
<feature type="domain" description="Pyrrolo-quinoline quinone repeat" evidence="2">
    <location>
        <begin position="184"/>
        <end position="346"/>
    </location>
</feature>
<dbReference type="RefSeq" id="WP_093936574.1">
    <property type="nucleotide sequence ID" value="NZ_NMQT01000095.1"/>
</dbReference>
<dbReference type="InterPro" id="IPR011047">
    <property type="entry name" value="Quinoprotein_ADH-like_sf"/>
</dbReference>
<feature type="transmembrane region" description="Helical" evidence="1">
    <location>
        <begin position="109"/>
        <end position="133"/>
    </location>
</feature>
<protein>
    <recommendedName>
        <fullName evidence="2">Pyrrolo-quinoline quinone repeat domain-containing protein</fullName>
    </recommendedName>
</protein>
<name>A0A229RWU5_9PSEU</name>
<comment type="caution">
    <text evidence="3">The sequence shown here is derived from an EMBL/GenBank/DDBJ whole genome shotgun (WGS) entry which is preliminary data.</text>
</comment>
<feature type="transmembrane region" description="Helical" evidence="1">
    <location>
        <begin position="33"/>
        <end position="49"/>
    </location>
</feature>
<dbReference type="OrthoDB" id="3661050at2"/>
<dbReference type="Pfam" id="PF13360">
    <property type="entry name" value="PQQ_2"/>
    <property type="match status" value="1"/>
</dbReference>
<keyword evidence="1" id="KW-0472">Membrane</keyword>
<dbReference type="Gene3D" id="2.40.10.480">
    <property type="match status" value="1"/>
</dbReference>
<dbReference type="AlphaFoldDB" id="A0A229RWU5"/>
<dbReference type="InterPro" id="IPR002372">
    <property type="entry name" value="PQQ_rpt_dom"/>
</dbReference>
<keyword evidence="1" id="KW-0812">Transmembrane</keyword>
<evidence type="ECO:0000256" key="1">
    <source>
        <dbReference type="SAM" id="Phobius"/>
    </source>
</evidence>
<dbReference type="Gene3D" id="2.130.10.10">
    <property type="entry name" value="YVTN repeat-like/Quinoprotein amine dehydrogenase"/>
    <property type="match status" value="1"/>
</dbReference>
<feature type="transmembrane region" description="Helical" evidence="1">
    <location>
        <begin position="83"/>
        <end position="102"/>
    </location>
</feature>
<evidence type="ECO:0000313" key="4">
    <source>
        <dbReference type="Proteomes" id="UP000215223"/>
    </source>
</evidence>
<dbReference type="Proteomes" id="UP000215223">
    <property type="component" value="Unassembled WGS sequence"/>
</dbReference>
<dbReference type="InterPro" id="IPR015943">
    <property type="entry name" value="WD40/YVTN_repeat-like_dom_sf"/>
</dbReference>
<dbReference type="SUPFAM" id="SSF50998">
    <property type="entry name" value="Quinoprotein alcohol dehydrogenase-like"/>
    <property type="match status" value="1"/>
</dbReference>